<reference evidence="5 6" key="1">
    <citation type="submission" date="2019-01" db="EMBL/GenBank/DDBJ databases">
        <title>Draft genome sequences of the type strains of six Macrococcus species.</title>
        <authorList>
            <person name="Mazhar S."/>
            <person name="Altermann E."/>
            <person name="Hill C."/>
            <person name="Mcauliffe O."/>
        </authorList>
    </citation>
    <scope>NUCLEOTIDE SEQUENCE [LARGE SCALE GENOMIC DNA]</scope>
    <source>
        <strain evidence="5 6">CCM4811</strain>
    </source>
</reference>
<evidence type="ECO:0000256" key="2">
    <source>
        <dbReference type="ARBA" id="ARBA00023125"/>
    </source>
</evidence>
<dbReference type="InterPro" id="IPR010982">
    <property type="entry name" value="Lambda_DNA-bd_dom_sf"/>
</dbReference>
<comment type="caution">
    <text evidence="5">The sequence shown here is derived from an EMBL/GenBank/DDBJ whole genome shotgun (WGS) entry which is preliminary data.</text>
</comment>
<dbReference type="GO" id="GO:0005829">
    <property type="term" value="C:cytosol"/>
    <property type="evidence" value="ECO:0007669"/>
    <property type="project" value="TreeGrafter"/>
</dbReference>
<dbReference type="Pfam" id="PF01381">
    <property type="entry name" value="HTH_3"/>
    <property type="match status" value="1"/>
</dbReference>
<feature type="domain" description="HTH cro/C1-type" evidence="4">
    <location>
        <begin position="16"/>
        <end position="70"/>
    </location>
</feature>
<evidence type="ECO:0000313" key="6">
    <source>
        <dbReference type="Proteomes" id="UP000295310"/>
    </source>
</evidence>
<dbReference type="AlphaFoldDB" id="A0A4R6BAM7"/>
<evidence type="ECO:0000256" key="3">
    <source>
        <dbReference type="ARBA" id="ARBA00023163"/>
    </source>
</evidence>
<protein>
    <submittedName>
        <fullName evidence="5">XRE family transcriptional regulator</fullName>
    </submittedName>
</protein>
<dbReference type="SUPFAM" id="SSF47413">
    <property type="entry name" value="lambda repressor-like DNA-binding domains"/>
    <property type="match status" value="1"/>
</dbReference>
<dbReference type="PANTHER" id="PTHR46797:SF23">
    <property type="entry name" value="HTH-TYPE TRANSCRIPTIONAL REGULATOR SUTR"/>
    <property type="match status" value="1"/>
</dbReference>
<name>A0A4R6BAM7_9STAP</name>
<dbReference type="Proteomes" id="UP000295310">
    <property type="component" value="Unassembled WGS sequence"/>
</dbReference>
<keyword evidence="6" id="KW-1185">Reference proteome</keyword>
<dbReference type="OrthoDB" id="9814553at2"/>
<keyword evidence="1" id="KW-0805">Transcription regulation</keyword>
<proteinExistence type="predicted"/>
<evidence type="ECO:0000259" key="4">
    <source>
        <dbReference type="PROSITE" id="PS50943"/>
    </source>
</evidence>
<gene>
    <name evidence="5" type="ORF">ERX27_10815</name>
</gene>
<dbReference type="Gene3D" id="1.10.260.40">
    <property type="entry name" value="lambda repressor-like DNA-binding domains"/>
    <property type="match status" value="1"/>
</dbReference>
<evidence type="ECO:0000313" key="5">
    <source>
        <dbReference type="EMBL" id="TDL93352.1"/>
    </source>
</evidence>
<accession>A0A4R6BAM7</accession>
<dbReference type="EMBL" id="SCWA01000029">
    <property type="protein sequence ID" value="TDL93352.1"/>
    <property type="molecule type" value="Genomic_DNA"/>
</dbReference>
<dbReference type="SMART" id="SM00530">
    <property type="entry name" value="HTH_XRE"/>
    <property type="match status" value="1"/>
</dbReference>
<dbReference type="PROSITE" id="PS50943">
    <property type="entry name" value="HTH_CROC1"/>
    <property type="match status" value="1"/>
</dbReference>
<dbReference type="RefSeq" id="WP_133432822.1">
    <property type="nucleotide sequence ID" value="NZ_SCWA01000029.1"/>
</dbReference>
<dbReference type="PANTHER" id="PTHR46797">
    <property type="entry name" value="HTH-TYPE TRANSCRIPTIONAL REGULATOR"/>
    <property type="match status" value="1"/>
</dbReference>
<dbReference type="GO" id="GO:0003700">
    <property type="term" value="F:DNA-binding transcription factor activity"/>
    <property type="evidence" value="ECO:0007669"/>
    <property type="project" value="TreeGrafter"/>
</dbReference>
<keyword evidence="3" id="KW-0804">Transcription</keyword>
<organism evidence="5 6">
    <name type="scientific">Macrococcus brunensis</name>
    <dbReference type="NCBI Taxonomy" id="198483"/>
    <lineage>
        <taxon>Bacteria</taxon>
        <taxon>Bacillati</taxon>
        <taxon>Bacillota</taxon>
        <taxon>Bacilli</taxon>
        <taxon>Bacillales</taxon>
        <taxon>Staphylococcaceae</taxon>
        <taxon>Macrococcus</taxon>
    </lineage>
</organism>
<evidence type="ECO:0000256" key="1">
    <source>
        <dbReference type="ARBA" id="ARBA00023015"/>
    </source>
</evidence>
<dbReference type="CDD" id="cd00093">
    <property type="entry name" value="HTH_XRE"/>
    <property type="match status" value="1"/>
</dbReference>
<sequence>MNTNKNFILVKIGSNIAQSRRSRGWSQEDLAFECGLHRTYIGGIERGERNITILNLFKIASALEVDMSEILRQED</sequence>
<keyword evidence="2" id="KW-0238">DNA-binding</keyword>
<dbReference type="InterPro" id="IPR001387">
    <property type="entry name" value="Cro/C1-type_HTH"/>
</dbReference>
<dbReference type="InterPro" id="IPR050807">
    <property type="entry name" value="TransReg_Diox_bact_type"/>
</dbReference>
<dbReference type="GO" id="GO:0003677">
    <property type="term" value="F:DNA binding"/>
    <property type="evidence" value="ECO:0007669"/>
    <property type="project" value="UniProtKB-KW"/>
</dbReference>